<comment type="caution">
    <text evidence="9">The sequence shown here is derived from an EMBL/GenBank/DDBJ whole genome shotgun (WGS) entry which is preliminary data.</text>
</comment>
<dbReference type="EC" id="2.4.1.-" evidence="8"/>
<dbReference type="GO" id="GO:0016757">
    <property type="term" value="F:glycosyltransferase activity"/>
    <property type="evidence" value="ECO:0007669"/>
    <property type="project" value="UniProtKB-UniRule"/>
</dbReference>
<keyword evidence="5 8" id="KW-0812">Transmembrane</keyword>
<dbReference type="Pfam" id="PF01697">
    <property type="entry name" value="Glyco_transf_92"/>
    <property type="match status" value="1"/>
</dbReference>
<dbReference type="OrthoDB" id="2526284at2759"/>
<dbReference type="Proteomes" id="UP000678393">
    <property type="component" value="Unassembled WGS sequence"/>
</dbReference>
<evidence type="ECO:0000256" key="2">
    <source>
        <dbReference type="ARBA" id="ARBA00007647"/>
    </source>
</evidence>
<dbReference type="EMBL" id="CAJHNH020006035">
    <property type="protein sequence ID" value="CAG5133242.1"/>
    <property type="molecule type" value="Genomic_DNA"/>
</dbReference>
<protein>
    <recommendedName>
        <fullName evidence="8">Glycosyltransferase family 92 protein</fullName>
        <ecNumber evidence="8">2.4.1.-</ecNumber>
    </recommendedName>
</protein>
<evidence type="ECO:0000256" key="4">
    <source>
        <dbReference type="ARBA" id="ARBA00022679"/>
    </source>
</evidence>
<proteinExistence type="inferred from homology"/>
<sequence>MFYCAWLRRLLCRKLLPIVLVTYVLTIFLLFLNVNFTEHPSKTEESFSLIFPEAALNSKRSPGSEFVNNSSYKHRNGILNPGLEFRNSISNNHVEPIYRHPGDKRANAIGQDPVPLLEPMHDKHIRNRPSGDFISFGHGAYVFSAYLDDRKEQTFVRIMALMSQNAAKRFFYCHFNDNSKVIPVKTEVYQLCENHNKIFGGYFYSCADDRSNTKKDSSTEPTLSFAICVSPLFGNISFHRVVEFIELSRLLGVEHFIFYNHSIPQQVSDALNYYISRNLVSVIPWRLPKEADSSVWYYGQLLANNDCLYRTMPYFDLVSFNDIDEFIVPHSNVSTWREAFSSMLTADRCGFSFQSAFYDPGVREPSESNLLTPVLTAKSEMYSKVRTKVMLCPWRVFEVGIHHISKQNREDWRSWGVDPSLAYLHHYRKCVANFGMRCSVWEKDLIIADRYLQNLTANYQTVINHLLYNDQTARNLTTRPRFKSHGEP</sequence>
<organism evidence="9 10">
    <name type="scientific">Candidula unifasciata</name>
    <dbReference type="NCBI Taxonomy" id="100452"/>
    <lineage>
        <taxon>Eukaryota</taxon>
        <taxon>Metazoa</taxon>
        <taxon>Spiralia</taxon>
        <taxon>Lophotrochozoa</taxon>
        <taxon>Mollusca</taxon>
        <taxon>Gastropoda</taxon>
        <taxon>Heterobranchia</taxon>
        <taxon>Euthyneura</taxon>
        <taxon>Panpulmonata</taxon>
        <taxon>Eupulmonata</taxon>
        <taxon>Stylommatophora</taxon>
        <taxon>Helicina</taxon>
        <taxon>Helicoidea</taxon>
        <taxon>Geomitridae</taxon>
        <taxon>Candidula</taxon>
    </lineage>
</organism>
<keyword evidence="10" id="KW-1185">Reference proteome</keyword>
<evidence type="ECO:0000256" key="5">
    <source>
        <dbReference type="ARBA" id="ARBA00022692"/>
    </source>
</evidence>
<dbReference type="AlphaFoldDB" id="A0A8S3ZYX0"/>
<name>A0A8S3ZYX0_9EUPU</name>
<evidence type="ECO:0000256" key="3">
    <source>
        <dbReference type="ARBA" id="ARBA00022676"/>
    </source>
</evidence>
<keyword evidence="4 8" id="KW-0808">Transferase</keyword>
<evidence type="ECO:0000256" key="1">
    <source>
        <dbReference type="ARBA" id="ARBA00004167"/>
    </source>
</evidence>
<gene>
    <name evidence="9" type="ORF">CUNI_LOCUS18800</name>
</gene>
<evidence type="ECO:0000256" key="7">
    <source>
        <dbReference type="ARBA" id="ARBA00023136"/>
    </source>
</evidence>
<reference evidence="9" key="1">
    <citation type="submission" date="2021-04" db="EMBL/GenBank/DDBJ databases">
        <authorList>
            <consortium name="Molecular Ecology Group"/>
        </authorList>
    </citation>
    <scope>NUCLEOTIDE SEQUENCE</scope>
</reference>
<evidence type="ECO:0000313" key="9">
    <source>
        <dbReference type="EMBL" id="CAG5133242.1"/>
    </source>
</evidence>
<comment type="subcellular location">
    <subcellularLocation>
        <location evidence="1">Membrane</location>
        <topology evidence="1">Single-pass membrane protein</topology>
    </subcellularLocation>
</comment>
<dbReference type="GO" id="GO:0005737">
    <property type="term" value="C:cytoplasm"/>
    <property type="evidence" value="ECO:0007669"/>
    <property type="project" value="TreeGrafter"/>
</dbReference>
<comment type="similarity">
    <text evidence="2 8">Belongs to the glycosyltransferase 92 family.</text>
</comment>
<evidence type="ECO:0000256" key="6">
    <source>
        <dbReference type="ARBA" id="ARBA00022989"/>
    </source>
</evidence>
<evidence type="ECO:0000256" key="8">
    <source>
        <dbReference type="RuleBase" id="RU366017"/>
    </source>
</evidence>
<dbReference type="InterPro" id="IPR008166">
    <property type="entry name" value="Glyco_transf_92"/>
</dbReference>
<feature type="transmembrane region" description="Helical" evidence="8">
    <location>
        <begin position="15"/>
        <end position="36"/>
    </location>
</feature>
<evidence type="ECO:0000313" key="10">
    <source>
        <dbReference type="Proteomes" id="UP000678393"/>
    </source>
</evidence>
<keyword evidence="7 8" id="KW-0472">Membrane</keyword>
<dbReference type="GO" id="GO:0016020">
    <property type="term" value="C:membrane"/>
    <property type="evidence" value="ECO:0007669"/>
    <property type="project" value="UniProtKB-SubCell"/>
</dbReference>
<dbReference type="PANTHER" id="PTHR21461">
    <property type="entry name" value="GLYCOSYLTRANSFERASE FAMILY 92 PROTEIN"/>
    <property type="match status" value="1"/>
</dbReference>
<keyword evidence="6 8" id="KW-1133">Transmembrane helix</keyword>
<accession>A0A8S3ZYX0</accession>
<dbReference type="PANTHER" id="PTHR21461:SF69">
    <property type="entry name" value="GLYCOSYLTRANSFERASE FAMILY 92 PROTEIN"/>
    <property type="match status" value="1"/>
</dbReference>
<keyword evidence="3 8" id="KW-0328">Glycosyltransferase</keyword>